<evidence type="ECO:0000313" key="3">
    <source>
        <dbReference type="Proteomes" id="UP000249354"/>
    </source>
</evidence>
<feature type="transmembrane region" description="Helical" evidence="1">
    <location>
        <begin position="254"/>
        <end position="276"/>
    </location>
</feature>
<organism evidence="2 3">
    <name type="scientific">Leptolyngbya foveolarum</name>
    <dbReference type="NCBI Taxonomy" id="47253"/>
    <lineage>
        <taxon>Bacteria</taxon>
        <taxon>Bacillati</taxon>
        <taxon>Cyanobacteriota</taxon>
        <taxon>Cyanophyceae</taxon>
        <taxon>Leptolyngbyales</taxon>
        <taxon>Leptolyngbyaceae</taxon>
        <taxon>Leptolyngbya group</taxon>
        <taxon>Leptolyngbya</taxon>
    </lineage>
</organism>
<gene>
    <name evidence="2" type="ORF">DCF25_20660</name>
</gene>
<evidence type="ECO:0000313" key="2">
    <source>
        <dbReference type="EMBL" id="PZO10341.1"/>
    </source>
</evidence>
<protein>
    <submittedName>
        <fullName evidence="2">Uncharacterized protein</fullName>
    </submittedName>
</protein>
<dbReference type="AlphaFoldDB" id="A0A2W4VDY1"/>
<keyword evidence="1" id="KW-0812">Transmembrane</keyword>
<comment type="caution">
    <text evidence="2">The sequence shown here is derived from an EMBL/GenBank/DDBJ whole genome shotgun (WGS) entry which is preliminary data.</text>
</comment>
<sequence length="369" mass="39952">MILFVSTSSAIAQDLGGDAPGGATSMIENAIKVSESSEQGLNNLWEITFTGNYSPGYLAVMDFAKKIMVIPFFWLLIPITQAFTFNRYEEIFKHVAWLVLICVLTVNNYGLITKIAYGSRNFVNDTTKEILSYQLGQVTMQDALTDVLLTEGAKDEIRVNFTDCEAKEGEEQLKCFQDGAKEANNALAKVDETTNFQGIKRLRERLRKIVSVIDSDEDPSTAMANSLVSFFFQSAGQAIAQQLMKGFQSAMMTIIDVGFYLTAMLSPIAVAASLAPLQPRVIFIWASGFIAFALMKMSYNILIGAIATVALTVDATDFGSTGLLIAMGVISPLLAMAMGGWGGARLVHEMAGGASAAVAMVPVPMPRPR</sequence>
<dbReference type="Proteomes" id="UP000249354">
    <property type="component" value="Unassembled WGS sequence"/>
</dbReference>
<proteinExistence type="predicted"/>
<keyword evidence="1" id="KW-0472">Membrane</keyword>
<feature type="transmembrane region" description="Helical" evidence="1">
    <location>
        <begin position="323"/>
        <end position="341"/>
    </location>
</feature>
<reference evidence="2 3" key="2">
    <citation type="submission" date="2018-06" db="EMBL/GenBank/DDBJ databases">
        <title>Metagenomic assembly of (sub)arctic Cyanobacteria and their associated microbiome from non-axenic cultures.</title>
        <authorList>
            <person name="Baurain D."/>
        </authorList>
    </citation>
    <scope>NUCLEOTIDE SEQUENCE [LARGE SCALE GENOMIC DNA]</scope>
    <source>
        <strain evidence="2">ULC129bin1</strain>
    </source>
</reference>
<name>A0A2W4VDY1_9CYAN</name>
<dbReference type="EMBL" id="QBMC01000218">
    <property type="protein sequence ID" value="PZO10341.1"/>
    <property type="molecule type" value="Genomic_DNA"/>
</dbReference>
<keyword evidence="1" id="KW-1133">Transmembrane helix</keyword>
<feature type="transmembrane region" description="Helical" evidence="1">
    <location>
        <begin position="282"/>
        <end position="311"/>
    </location>
</feature>
<accession>A0A2W4VDY1</accession>
<reference evidence="3" key="1">
    <citation type="submission" date="2018-04" db="EMBL/GenBank/DDBJ databases">
        <authorList>
            <person name="Cornet L."/>
        </authorList>
    </citation>
    <scope>NUCLEOTIDE SEQUENCE [LARGE SCALE GENOMIC DNA]</scope>
</reference>
<feature type="transmembrane region" description="Helical" evidence="1">
    <location>
        <begin position="67"/>
        <end position="85"/>
    </location>
</feature>
<evidence type="ECO:0000256" key="1">
    <source>
        <dbReference type="SAM" id="Phobius"/>
    </source>
</evidence>
<feature type="transmembrane region" description="Helical" evidence="1">
    <location>
        <begin position="91"/>
        <end position="112"/>
    </location>
</feature>